<dbReference type="CDD" id="cd16431">
    <property type="entry name" value="IcmE"/>
    <property type="match status" value="1"/>
</dbReference>
<feature type="region of interest" description="Disordered" evidence="1">
    <location>
        <begin position="263"/>
        <end position="299"/>
    </location>
</feature>
<feature type="region of interest" description="Disordered" evidence="1">
    <location>
        <begin position="69"/>
        <end position="113"/>
    </location>
</feature>
<evidence type="ECO:0000256" key="2">
    <source>
        <dbReference type="SAM" id="Phobius"/>
    </source>
</evidence>
<evidence type="ECO:0008006" key="5">
    <source>
        <dbReference type="Google" id="ProtNLM"/>
    </source>
</evidence>
<feature type="transmembrane region" description="Helical" evidence="2">
    <location>
        <begin position="40"/>
        <end position="58"/>
    </location>
</feature>
<accession>A0A426FNL0</accession>
<comment type="caution">
    <text evidence="3">The sequence shown here is derived from an EMBL/GenBank/DDBJ whole genome shotgun (WGS) entry which is preliminary data.</text>
</comment>
<evidence type="ECO:0000313" key="4">
    <source>
        <dbReference type="Proteomes" id="UP000270261"/>
    </source>
</evidence>
<dbReference type="Pfam" id="PF03743">
    <property type="entry name" value="TrbI"/>
    <property type="match status" value="1"/>
</dbReference>
<keyword evidence="2" id="KW-1133">Transmembrane helix</keyword>
<feature type="compositionally biased region" description="Basic and acidic residues" evidence="1">
    <location>
        <begin position="79"/>
        <end position="101"/>
    </location>
</feature>
<name>A0A426FNL0_9BURK</name>
<dbReference type="InterPro" id="IPR049855">
    <property type="entry name" value="DotG/IcmE-like_C"/>
</dbReference>
<reference evidence="3 4" key="1">
    <citation type="submission" date="2018-11" db="EMBL/GenBank/DDBJ databases">
        <title>Genome sequencing of Lautropia sp. KCOM 2505 (= ChDC F240).</title>
        <authorList>
            <person name="Kook J.-K."/>
            <person name="Park S.-N."/>
            <person name="Lim Y.K."/>
        </authorList>
    </citation>
    <scope>NUCLEOTIDE SEQUENCE [LARGE SCALE GENOMIC DNA]</scope>
    <source>
        <strain evidence="3 4">KCOM 2505</strain>
    </source>
</reference>
<feature type="compositionally biased region" description="Basic and acidic residues" evidence="1">
    <location>
        <begin position="143"/>
        <end position="161"/>
    </location>
</feature>
<keyword evidence="2" id="KW-0812">Transmembrane</keyword>
<feature type="compositionally biased region" description="Basic and acidic residues" evidence="1">
    <location>
        <begin position="216"/>
        <end position="236"/>
    </location>
</feature>
<gene>
    <name evidence="3" type="ORF">EHV23_13275</name>
</gene>
<organism evidence="3 4">
    <name type="scientific">Lautropia dentalis</name>
    <dbReference type="NCBI Taxonomy" id="2490857"/>
    <lineage>
        <taxon>Bacteria</taxon>
        <taxon>Pseudomonadati</taxon>
        <taxon>Pseudomonadota</taxon>
        <taxon>Betaproteobacteria</taxon>
        <taxon>Burkholderiales</taxon>
        <taxon>Burkholderiaceae</taxon>
        <taxon>Lautropia</taxon>
    </lineage>
</organism>
<proteinExistence type="predicted"/>
<sequence length="482" mass="52323">MDGERLAPIFSDDEQVQSAHGRPGLFGRLKNAFPRGWPRVLISLLIAVSVFGMLYGYISSRETATRARRATVEHPAVPKQKEKPGAPVTKEESSRHARQAAEDAEAAYQKNESYQPRFEPFVVEDEGKFLPESDGLLDVDTESINREREGRERRKAQEQARKQALFAASSGTSRVSTPDADVTTPPGRGQTPHSRGGSGGGQSASTQLERQQLMEAQRRYEQEKRAAEAERDRYTNEIRQSTARAIANLVGDTRGGPAFGPAGSYSYASYQQREREQSAPQEAGMTGAPPEAQPARKQHGRVLIKAGSSLYATLDSEANTDESNVVFATIHGGQWDGARIFGTIKAGQENMTFSFSKLAPQDGRPTMSISAVALREEDAKQGMASTVDHHTLSRYTALAAASLLAGYGRAYSRPTGDTVVTGSGTVVTTNRRVNAREANASALGEVGQAFSQEVRRGFNRPTTFSTPASTGFALFFLEDVRG</sequence>
<dbReference type="EMBL" id="RRUE01000002">
    <property type="protein sequence ID" value="RRN44292.1"/>
    <property type="molecule type" value="Genomic_DNA"/>
</dbReference>
<dbReference type="RefSeq" id="WP_148098594.1">
    <property type="nucleotide sequence ID" value="NZ_RRUE01000002.1"/>
</dbReference>
<dbReference type="Proteomes" id="UP000270261">
    <property type="component" value="Unassembled WGS sequence"/>
</dbReference>
<keyword evidence="4" id="KW-1185">Reference proteome</keyword>
<dbReference type="InterPro" id="IPR005498">
    <property type="entry name" value="T4SS_VirB10/TraB/TrbI"/>
</dbReference>
<dbReference type="OrthoDB" id="8005933at2"/>
<evidence type="ECO:0000313" key="3">
    <source>
        <dbReference type="EMBL" id="RRN44292.1"/>
    </source>
</evidence>
<protein>
    <recommendedName>
        <fullName evidence="5">Type IV secretion protein DotG</fullName>
    </recommendedName>
</protein>
<keyword evidence="2" id="KW-0472">Membrane</keyword>
<evidence type="ECO:0000256" key="1">
    <source>
        <dbReference type="SAM" id="MobiDB-lite"/>
    </source>
</evidence>
<dbReference type="AlphaFoldDB" id="A0A426FNL0"/>
<feature type="region of interest" description="Disordered" evidence="1">
    <location>
        <begin position="132"/>
        <end position="236"/>
    </location>
</feature>